<gene>
    <name evidence="2" type="ORF">NDU88_005594</name>
</gene>
<comment type="caution">
    <text evidence="2">The sequence shown here is derived from an EMBL/GenBank/DDBJ whole genome shotgun (WGS) entry which is preliminary data.</text>
</comment>
<evidence type="ECO:0000313" key="2">
    <source>
        <dbReference type="EMBL" id="KAJ1165165.1"/>
    </source>
</evidence>
<keyword evidence="3" id="KW-1185">Reference proteome</keyword>
<accession>A0AAV7SMB5</accession>
<evidence type="ECO:0000256" key="1">
    <source>
        <dbReference type="SAM" id="MobiDB-lite"/>
    </source>
</evidence>
<proteinExistence type="predicted"/>
<reference evidence="2" key="1">
    <citation type="journal article" date="2022" name="bioRxiv">
        <title>Sequencing and chromosome-scale assembly of the giantPleurodeles waltlgenome.</title>
        <authorList>
            <person name="Brown T."/>
            <person name="Elewa A."/>
            <person name="Iarovenko S."/>
            <person name="Subramanian E."/>
            <person name="Araus A.J."/>
            <person name="Petzold A."/>
            <person name="Susuki M."/>
            <person name="Suzuki K.-i.T."/>
            <person name="Hayashi T."/>
            <person name="Toyoda A."/>
            <person name="Oliveira C."/>
            <person name="Osipova E."/>
            <person name="Leigh N.D."/>
            <person name="Simon A."/>
            <person name="Yun M.H."/>
        </authorList>
    </citation>
    <scope>NUCLEOTIDE SEQUENCE</scope>
    <source>
        <strain evidence="2">20211129_DDA</strain>
        <tissue evidence="2">Liver</tissue>
    </source>
</reference>
<name>A0AAV7SMB5_PLEWA</name>
<dbReference type="AlphaFoldDB" id="A0AAV7SMB5"/>
<dbReference type="EMBL" id="JANPWB010000008">
    <property type="protein sequence ID" value="KAJ1165165.1"/>
    <property type="molecule type" value="Genomic_DNA"/>
</dbReference>
<evidence type="ECO:0000313" key="3">
    <source>
        <dbReference type="Proteomes" id="UP001066276"/>
    </source>
</evidence>
<sequence>MGLLVCADKTSGRGGLGSCGGHRQDCEGDAACSVTRGGSLNFVRSSRAHRGAAHSGERSASQPRRIEDPFPPWPRGRLDIACFSEKVAGLDQCLTTVEVHIGMLPERDAELQTL</sequence>
<dbReference type="Proteomes" id="UP001066276">
    <property type="component" value="Chromosome 4_2"/>
</dbReference>
<protein>
    <submittedName>
        <fullName evidence="2">Uncharacterized protein</fullName>
    </submittedName>
</protein>
<feature type="region of interest" description="Disordered" evidence="1">
    <location>
        <begin position="45"/>
        <end position="73"/>
    </location>
</feature>
<organism evidence="2 3">
    <name type="scientific">Pleurodeles waltl</name>
    <name type="common">Iberian ribbed newt</name>
    <dbReference type="NCBI Taxonomy" id="8319"/>
    <lineage>
        <taxon>Eukaryota</taxon>
        <taxon>Metazoa</taxon>
        <taxon>Chordata</taxon>
        <taxon>Craniata</taxon>
        <taxon>Vertebrata</taxon>
        <taxon>Euteleostomi</taxon>
        <taxon>Amphibia</taxon>
        <taxon>Batrachia</taxon>
        <taxon>Caudata</taxon>
        <taxon>Salamandroidea</taxon>
        <taxon>Salamandridae</taxon>
        <taxon>Pleurodelinae</taxon>
        <taxon>Pleurodeles</taxon>
    </lineage>
</organism>